<feature type="transmembrane region" description="Helical" evidence="4">
    <location>
        <begin position="103"/>
        <end position="122"/>
    </location>
</feature>
<dbReference type="Pfam" id="PF07690">
    <property type="entry name" value="MFS_1"/>
    <property type="match status" value="1"/>
</dbReference>
<feature type="domain" description="Major facilitator superfamily (MFS) profile" evidence="5">
    <location>
        <begin position="15"/>
        <end position="333"/>
    </location>
</feature>
<evidence type="ECO:0000256" key="3">
    <source>
        <dbReference type="ARBA" id="ARBA00022475"/>
    </source>
</evidence>
<evidence type="ECO:0000256" key="1">
    <source>
        <dbReference type="ARBA" id="ARBA00004651"/>
    </source>
</evidence>
<dbReference type="Gene3D" id="1.20.1250.20">
    <property type="entry name" value="MFS general substrate transporter like domains"/>
    <property type="match status" value="1"/>
</dbReference>
<dbReference type="SUPFAM" id="SSF103473">
    <property type="entry name" value="MFS general substrate transporter"/>
    <property type="match status" value="1"/>
</dbReference>
<feature type="transmembrane region" description="Helical" evidence="4">
    <location>
        <begin position="168"/>
        <end position="190"/>
    </location>
</feature>
<name>A0A382K725_9ZZZZ</name>
<feature type="transmembrane region" description="Helical" evidence="4">
    <location>
        <begin position="12"/>
        <end position="31"/>
    </location>
</feature>
<proteinExistence type="predicted"/>
<organism evidence="6">
    <name type="scientific">marine metagenome</name>
    <dbReference type="NCBI Taxonomy" id="408172"/>
    <lineage>
        <taxon>unclassified sequences</taxon>
        <taxon>metagenomes</taxon>
        <taxon>ecological metagenomes</taxon>
    </lineage>
</organism>
<reference evidence="6" key="1">
    <citation type="submission" date="2018-05" db="EMBL/GenBank/DDBJ databases">
        <authorList>
            <person name="Lanie J.A."/>
            <person name="Ng W.-L."/>
            <person name="Kazmierczak K.M."/>
            <person name="Andrzejewski T.M."/>
            <person name="Davidsen T.M."/>
            <person name="Wayne K.J."/>
            <person name="Tettelin H."/>
            <person name="Glass J.I."/>
            <person name="Rusch D."/>
            <person name="Podicherti R."/>
            <person name="Tsui H.-C.T."/>
            <person name="Winkler M.E."/>
        </authorList>
    </citation>
    <scope>NUCLEOTIDE SEQUENCE</scope>
</reference>
<dbReference type="InterPro" id="IPR036259">
    <property type="entry name" value="MFS_trans_sf"/>
</dbReference>
<feature type="transmembrane region" description="Helical" evidence="4">
    <location>
        <begin position="312"/>
        <end position="331"/>
    </location>
</feature>
<comment type="subcellular location">
    <subcellularLocation>
        <location evidence="1">Cell membrane</location>
        <topology evidence="1">Multi-pass membrane protein</topology>
    </subcellularLocation>
</comment>
<gene>
    <name evidence="6" type="ORF">METZ01_LOCUS272843</name>
</gene>
<keyword evidence="3" id="KW-1003">Cell membrane</keyword>
<feature type="transmembrane region" description="Helical" evidence="4">
    <location>
        <begin position="143"/>
        <end position="162"/>
    </location>
</feature>
<keyword evidence="4" id="KW-1133">Transmembrane helix</keyword>
<protein>
    <recommendedName>
        <fullName evidence="5">Major facilitator superfamily (MFS) profile domain-containing protein</fullName>
    </recommendedName>
</protein>
<dbReference type="AlphaFoldDB" id="A0A382K725"/>
<keyword evidence="4" id="KW-0472">Membrane</keyword>
<dbReference type="EMBL" id="UINC01078678">
    <property type="protein sequence ID" value="SVC19989.1"/>
    <property type="molecule type" value="Genomic_DNA"/>
</dbReference>
<feature type="transmembrane region" description="Helical" evidence="4">
    <location>
        <begin position="51"/>
        <end position="72"/>
    </location>
</feature>
<feature type="transmembrane region" description="Helical" evidence="4">
    <location>
        <begin position="259"/>
        <end position="279"/>
    </location>
</feature>
<accession>A0A382K725</accession>
<feature type="transmembrane region" description="Helical" evidence="4">
    <location>
        <begin position="286"/>
        <end position="306"/>
    </location>
</feature>
<dbReference type="PROSITE" id="PS50850">
    <property type="entry name" value="MFS"/>
    <property type="match status" value="1"/>
</dbReference>
<sequence>MESKALLNENSDLVLISGMCVAEVLTMQGVFTFSSMLPFFFEEWALDSIEAGWISGIYYGAYMISVMILVSLTDWLDAKKIYLAGALVTLFSCLGFATLVDGFWSAIIFRTLGGIGLAGTYMPGLKALSDRLSGKVRARATSFYTSSFGIGSALSFLIGGLIREWLPWQSAFWISASCALVAFIIVWKLLGNYPNTTGLRSGLRSLDFRPVLKNPKAMGWIACYTTHNYELFAFRSWIVAFLAFALTGSLGNLEIQPSTIVFIGVLLGMPSSVIGNELAMRYGRKLVVVSIMVLSAGFSVAVGSSVGLAAPLIIGLVLAYGCFVTGDSAAITT</sequence>
<keyword evidence="4" id="KW-0812">Transmembrane</keyword>
<dbReference type="InterPro" id="IPR020846">
    <property type="entry name" value="MFS_dom"/>
</dbReference>
<evidence type="ECO:0000256" key="2">
    <source>
        <dbReference type="ARBA" id="ARBA00022448"/>
    </source>
</evidence>
<dbReference type="InterPro" id="IPR011701">
    <property type="entry name" value="MFS"/>
</dbReference>
<dbReference type="GO" id="GO:0005886">
    <property type="term" value="C:plasma membrane"/>
    <property type="evidence" value="ECO:0007669"/>
    <property type="project" value="UniProtKB-SubCell"/>
</dbReference>
<feature type="transmembrane region" description="Helical" evidence="4">
    <location>
        <begin position="81"/>
        <end position="97"/>
    </location>
</feature>
<feature type="non-terminal residue" evidence="6">
    <location>
        <position position="333"/>
    </location>
</feature>
<dbReference type="PANTHER" id="PTHR43271">
    <property type="entry name" value="BLL2771 PROTEIN"/>
    <property type="match status" value="1"/>
</dbReference>
<keyword evidence="2" id="KW-0813">Transport</keyword>
<feature type="transmembrane region" description="Helical" evidence="4">
    <location>
        <begin position="232"/>
        <end position="253"/>
    </location>
</feature>
<evidence type="ECO:0000313" key="6">
    <source>
        <dbReference type="EMBL" id="SVC19989.1"/>
    </source>
</evidence>
<dbReference type="PANTHER" id="PTHR43271:SF2">
    <property type="entry name" value="BLL2771 PROTEIN"/>
    <property type="match status" value="1"/>
</dbReference>
<evidence type="ECO:0000259" key="5">
    <source>
        <dbReference type="PROSITE" id="PS50850"/>
    </source>
</evidence>
<evidence type="ECO:0000256" key="4">
    <source>
        <dbReference type="SAM" id="Phobius"/>
    </source>
</evidence>
<dbReference type="GO" id="GO:0022857">
    <property type="term" value="F:transmembrane transporter activity"/>
    <property type="evidence" value="ECO:0007669"/>
    <property type="project" value="InterPro"/>
</dbReference>